<protein>
    <submittedName>
        <fullName evidence="1">Envelope glycoprotein</fullName>
    </submittedName>
</protein>
<evidence type="ECO:0000313" key="1">
    <source>
        <dbReference type="WBParaSite" id="HNAJ_0000672901-mRNA-1"/>
    </source>
</evidence>
<reference evidence="1" key="1">
    <citation type="submission" date="2017-02" db="UniProtKB">
        <authorList>
            <consortium name="WormBaseParasite"/>
        </authorList>
    </citation>
    <scope>IDENTIFICATION</scope>
</reference>
<proteinExistence type="predicted"/>
<dbReference type="WBParaSite" id="HNAJ_0000672901-mRNA-1">
    <property type="protein sequence ID" value="HNAJ_0000672901-mRNA-1"/>
    <property type="gene ID" value="HNAJ_0000672901"/>
</dbReference>
<accession>A0A0R3TI38</accession>
<organism evidence="1">
    <name type="scientific">Rodentolepis nana</name>
    <name type="common">Dwarf tapeworm</name>
    <name type="synonym">Hymenolepis nana</name>
    <dbReference type="NCBI Taxonomy" id="102285"/>
    <lineage>
        <taxon>Eukaryota</taxon>
        <taxon>Metazoa</taxon>
        <taxon>Spiralia</taxon>
        <taxon>Lophotrochozoa</taxon>
        <taxon>Platyhelminthes</taxon>
        <taxon>Cestoda</taxon>
        <taxon>Eucestoda</taxon>
        <taxon>Cyclophyllidea</taxon>
        <taxon>Hymenolepididae</taxon>
        <taxon>Rodentolepis</taxon>
    </lineage>
</organism>
<sequence length="133" mass="14429">LKNLSMGMYSICSLRFQMSWSILIGAGRTYPWECAVDSHTLSMGMRSSFSDRINPWECAGASCGVRIKAFSLIREPIDVFPVTWSIASMGVGTSFVMLGCVPSRIDMRVTSVAVMSGSQLKVTSVAVMSGSQQ</sequence>
<name>A0A0R3TI38_RODNA</name>
<dbReference type="AlphaFoldDB" id="A0A0R3TI38"/>